<accession>A0ABW9RNJ0</accession>
<proteinExistence type="predicted"/>
<comment type="caution">
    <text evidence="1">The sequence shown here is derived from an EMBL/GenBank/DDBJ whole genome shotgun (WGS) entry which is preliminary data.</text>
</comment>
<dbReference type="EMBL" id="SMLW01000526">
    <property type="protein sequence ID" value="MTI25588.1"/>
    <property type="molecule type" value="Genomic_DNA"/>
</dbReference>
<protein>
    <recommendedName>
        <fullName evidence="3">DUF4230 domain-containing protein</fullName>
    </recommendedName>
</protein>
<keyword evidence="2" id="KW-1185">Reference proteome</keyword>
<dbReference type="RefSeq" id="WP_155171841.1">
    <property type="nucleotide sequence ID" value="NZ_BAAAFL010000006.1"/>
</dbReference>
<name>A0ABW9RNJ0_9BACT</name>
<evidence type="ECO:0008006" key="3">
    <source>
        <dbReference type="Google" id="ProtNLM"/>
    </source>
</evidence>
<evidence type="ECO:0000313" key="2">
    <source>
        <dbReference type="Proteomes" id="UP000798808"/>
    </source>
</evidence>
<gene>
    <name evidence="1" type="ORF">E1163_11600</name>
</gene>
<organism evidence="1 2">
    <name type="scientific">Fulvivirga kasyanovii</name>
    <dbReference type="NCBI Taxonomy" id="396812"/>
    <lineage>
        <taxon>Bacteria</taxon>
        <taxon>Pseudomonadati</taxon>
        <taxon>Bacteroidota</taxon>
        <taxon>Cytophagia</taxon>
        <taxon>Cytophagales</taxon>
        <taxon>Fulvivirgaceae</taxon>
        <taxon>Fulvivirga</taxon>
    </lineage>
</organism>
<reference evidence="1 2" key="1">
    <citation type="submission" date="2019-02" db="EMBL/GenBank/DDBJ databases">
        <authorList>
            <person name="Goldberg S.R."/>
            <person name="Haltli B.A."/>
            <person name="Correa H."/>
            <person name="Russell K.G."/>
        </authorList>
    </citation>
    <scope>NUCLEOTIDE SEQUENCE [LARGE SCALE GENOMIC DNA]</scope>
    <source>
        <strain evidence="1 2">JCM 16186</strain>
    </source>
</reference>
<sequence length="148" mass="16602">MIISLLKLILLVILLYNLIKYFSARQSHQKARKQLLQDRPVRKLASIEKQILNSLSDIRNLSGDDVYYLTGSSEILTLNTNYNNSVTHYTIGGIEVVLPYDAALYLDANNEAEAALTSDNKLAVVSLNGKFFIEEAWKLARQGAAQRS</sequence>
<evidence type="ECO:0000313" key="1">
    <source>
        <dbReference type="EMBL" id="MTI25588.1"/>
    </source>
</evidence>
<dbReference type="Proteomes" id="UP000798808">
    <property type="component" value="Unassembled WGS sequence"/>
</dbReference>